<evidence type="ECO:0000313" key="1">
    <source>
        <dbReference type="EMBL" id="GJS63389.1"/>
    </source>
</evidence>
<dbReference type="SUPFAM" id="SSF56235">
    <property type="entry name" value="N-terminal nucleophile aminohydrolases (Ntn hydrolases)"/>
    <property type="match status" value="1"/>
</dbReference>
<gene>
    <name evidence="1" type="ORF">Tco_0677953</name>
</gene>
<sequence>MDHDATADINAPHSMGTTIIGVTYNGGVILGADSRTSTDYWPDILRCPSSKSTAFA</sequence>
<reference evidence="1" key="2">
    <citation type="submission" date="2022-01" db="EMBL/GenBank/DDBJ databases">
        <authorList>
            <person name="Yamashiro T."/>
            <person name="Shiraishi A."/>
            <person name="Satake H."/>
            <person name="Nakayama K."/>
        </authorList>
    </citation>
    <scope>NUCLEOTIDE SEQUENCE</scope>
</reference>
<protein>
    <submittedName>
        <fullName evidence="1">Proteasome subunit beta type-6</fullName>
    </submittedName>
</protein>
<dbReference type="Proteomes" id="UP001151760">
    <property type="component" value="Unassembled WGS sequence"/>
</dbReference>
<dbReference type="Gene3D" id="3.60.20.10">
    <property type="entry name" value="Glutamine Phosphoribosylpyrophosphate, subunit 1, domain 1"/>
    <property type="match status" value="1"/>
</dbReference>
<proteinExistence type="predicted"/>
<name>A0ABQ4XDT0_9ASTR</name>
<dbReference type="GO" id="GO:0000502">
    <property type="term" value="C:proteasome complex"/>
    <property type="evidence" value="ECO:0007669"/>
    <property type="project" value="UniProtKB-KW"/>
</dbReference>
<accession>A0ABQ4XDT0</accession>
<feature type="non-terminal residue" evidence="1">
    <location>
        <position position="56"/>
    </location>
</feature>
<reference evidence="1" key="1">
    <citation type="journal article" date="2022" name="Int. J. Mol. Sci.">
        <title>Draft Genome of Tanacetum Coccineum: Genomic Comparison of Closely Related Tanacetum-Family Plants.</title>
        <authorList>
            <person name="Yamashiro T."/>
            <person name="Shiraishi A."/>
            <person name="Nakayama K."/>
            <person name="Satake H."/>
        </authorList>
    </citation>
    <scope>NUCLEOTIDE SEQUENCE</scope>
</reference>
<dbReference type="InterPro" id="IPR029055">
    <property type="entry name" value="Ntn_hydrolases_N"/>
</dbReference>
<organism evidence="1 2">
    <name type="scientific">Tanacetum coccineum</name>
    <dbReference type="NCBI Taxonomy" id="301880"/>
    <lineage>
        <taxon>Eukaryota</taxon>
        <taxon>Viridiplantae</taxon>
        <taxon>Streptophyta</taxon>
        <taxon>Embryophyta</taxon>
        <taxon>Tracheophyta</taxon>
        <taxon>Spermatophyta</taxon>
        <taxon>Magnoliopsida</taxon>
        <taxon>eudicotyledons</taxon>
        <taxon>Gunneridae</taxon>
        <taxon>Pentapetalae</taxon>
        <taxon>asterids</taxon>
        <taxon>campanulids</taxon>
        <taxon>Asterales</taxon>
        <taxon>Asteraceae</taxon>
        <taxon>Asteroideae</taxon>
        <taxon>Anthemideae</taxon>
        <taxon>Anthemidinae</taxon>
        <taxon>Tanacetum</taxon>
    </lineage>
</organism>
<keyword evidence="2" id="KW-1185">Reference proteome</keyword>
<dbReference type="Pfam" id="PF00227">
    <property type="entry name" value="Proteasome"/>
    <property type="match status" value="1"/>
</dbReference>
<evidence type="ECO:0000313" key="2">
    <source>
        <dbReference type="Proteomes" id="UP001151760"/>
    </source>
</evidence>
<dbReference type="InterPro" id="IPR001353">
    <property type="entry name" value="Proteasome_sua/b"/>
</dbReference>
<comment type="caution">
    <text evidence="1">The sequence shown here is derived from an EMBL/GenBank/DDBJ whole genome shotgun (WGS) entry which is preliminary data.</text>
</comment>
<keyword evidence="1" id="KW-0647">Proteasome</keyword>
<dbReference type="EMBL" id="BQNB010009427">
    <property type="protein sequence ID" value="GJS63389.1"/>
    <property type="molecule type" value="Genomic_DNA"/>
</dbReference>